<proteinExistence type="predicted"/>
<organism evidence="2 3">
    <name type="scientific">Yoonia vestfoldensis</name>
    <dbReference type="NCBI Taxonomy" id="245188"/>
    <lineage>
        <taxon>Bacteria</taxon>
        <taxon>Pseudomonadati</taxon>
        <taxon>Pseudomonadota</taxon>
        <taxon>Alphaproteobacteria</taxon>
        <taxon>Rhodobacterales</taxon>
        <taxon>Paracoccaceae</taxon>
        <taxon>Yoonia</taxon>
    </lineage>
</organism>
<dbReference type="Proteomes" id="UP000195273">
    <property type="component" value="Chromosome"/>
</dbReference>
<name>A0A1Y0EH86_9RHOB</name>
<evidence type="ECO:0000313" key="3">
    <source>
        <dbReference type="Proteomes" id="UP000195273"/>
    </source>
</evidence>
<dbReference type="KEGG" id="lvs:LOKVESSMR4R_03730"/>
<dbReference type="AlphaFoldDB" id="A0A1Y0EH86"/>
<reference evidence="2 3" key="1">
    <citation type="submission" date="2017-05" db="EMBL/GenBank/DDBJ databases">
        <title>Genome Sequence of Loktanella vestfoldensis Strain SMR4r Isolated from a Culture of the Diatom Skeletonema marinoi.</title>
        <authorList>
            <person name="Topel M."/>
            <person name="Pinder M.I.M."/>
            <person name="Johansson O.N."/>
            <person name="Kourtchenko O."/>
            <person name="Godhe A."/>
            <person name="Clarke A.K."/>
        </authorList>
    </citation>
    <scope>NUCLEOTIDE SEQUENCE [LARGE SCALE GENOMIC DNA]</scope>
    <source>
        <strain evidence="2 3">SMR4r</strain>
    </source>
</reference>
<keyword evidence="1" id="KW-0472">Membrane</keyword>
<evidence type="ECO:0000313" key="2">
    <source>
        <dbReference type="EMBL" id="ARU02996.1"/>
    </source>
</evidence>
<dbReference type="RefSeq" id="WP_087211902.1">
    <property type="nucleotide sequence ID" value="NZ_CP021431.1"/>
</dbReference>
<accession>A0A1Y0EH86</accession>
<keyword evidence="1" id="KW-0812">Transmembrane</keyword>
<sequence length="66" mass="7454">MKFRLDTVDRAKYPDLYRNMERRNRSAAFWDKLWLAVLVISAAVVGWLTMQIGDLAVIVAEIGGAA</sequence>
<feature type="transmembrane region" description="Helical" evidence="1">
    <location>
        <begin position="33"/>
        <end position="50"/>
    </location>
</feature>
<gene>
    <name evidence="2" type="ORF">LOKVESSMR4R_03730</name>
</gene>
<protein>
    <submittedName>
        <fullName evidence="2">Uncharacterized protein</fullName>
    </submittedName>
</protein>
<keyword evidence="3" id="KW-1185">Reference proteome</keyword>
<keyword evidence="1" id="KW-1133">Transmembrane helix</keyword>
<evidence type="ECO:0000256" key="1">
    <source>
        <dbReference type="SAM" id="Phobius"/>
    </source>
</evidence>
<dbReference type="EMBL" id="CP021431">
    <property type="protein sequence ID" value="ARU02996.1"/>
    <property type="molecule type" value="Genomic_DNA"/>
</dbReference>